<keyword evidence="6 14" id="KW-0479">Metal-binding</keyword>
<reference evidence="16" key="3">
    <citation type="submission" date="2025-09" db="UniProtKB">
        <authorList>
            <consortium name="Ensembl"/>
        </authorList>
    </citation>
    <scope>IDENTIFICATION</scope>
</reference>
<evidence type="ECO:0000256" key="14">
    <source>
        <dbReference type="RuleBase" id="RU251113"/>
    </source>
</evidence>
<comment type="function">
    <text evidence="14">Monomeric heme protein which primary function is to store oxygen and facilitate its diffusion within muscle tissues. Reversibly binds oxygen through a pentacoordinated heme iron and enables its timely and efficient release as needed during periods of heightened demand. Depending on the oxidative conditions of tissues and cells, and in addition to its ability to bind oxygen, it also has a nitrite reductase activity whereby it regulates the production of bioactive nitric oxide. Under stress conditions, like hypoxia and anoxia, it also protects cells against reactive oxygen species thanks to its pseudoperoxidase activity.</text>
</comment>
<dbReference type="GO" id="GO:0016491">
    <property type="term" value="F:oxidoreductase activity"/>
    <property type="evidence" value="ECO:0007669"/>
    <property type="project" value="UniProtKB-KW"/>
</dbReference>
<evidence type="ECO:0000256" key="5">
    <source>
        <dbReference type="ARBA" id="ARBA00022621"/>
    </source>
</evidence>
<dbReference type="AlphaFoldDB" id="A0A452GPD4"/>
<dbReference type="Proteomes" id="UP000291020">
    <property type="component" value="Unassembled WGS sequence"/>
</dbReference>
<dbReference type="SUPFAM" id="SSF46458">
    <property type="entry name" value="Globin-like"/>
    <property type="match status" value="1"/>
</dbReference>
<keyword evidence="5 13" id="KW-0561">Oxygen transport</keyword>
<comment type="similarity">
    <text evidence="1 13">Belongs to the globin family.</text>
</comment>
<organism evidence="16 17">
    <name type="scientific">Gopherus agassizii</name>
    <name type="common">Agassiz's desert tortoise</name>
    <dbReference type="NCBI Taxonomy" id="38772"/>
    <lineage>
        <taxon>Eukaryota</taxon>
        <taxon>Metazoa</taxon>
        <taxon>Chordata</taxon>
        <taxon>Craniata</taxon>
        <taxon>Vertebrata</taxon>
        <taxon>Euteleostomi</taxon>
        <taxon>Archelosauria</taxon>
        <taxon>Testudinata</taxon>
        <taxon>Testudines</taxon>
        <taxon>Cryptodira</taxon>
        <taxon>Durocryptodira</taxon>
        <taxon>Testudinoidea</taxon>
        <taxon>Testudinidae</taxon>
        <taxon>Gopherus</taxon>
    </lineage>
</organism>
<comment type="catalytic activity">
    <reaction evidence="12">
        <text>H2O2 + AH2 = A + 2 H2O</text>
        <dbReference type="Rhea" id="RHEA:30275"/>
        <dbReference type="ChEBI" id="CHEBI:13193"/>
        <dbReference type="ChEBI" id="CHEBI:15377"/>
        <dbReference type="ChEBI" id="CHEBI:16240"/>
        <dbReference type="ChEBI" id="CHEBI:17499"/>
    </reaction>
</comment>
<keyword evidence="8 14" id="KW-0408">Iron</keyword>
<dbReference type="STRING" id="38772.ENSGAGP00000003766"/>
<keyword evidence="4 13" id="KW-0349">Heme</keyword>
<feature type="domain" description="Globin" evidence="15">
    <location>
        <begin position="1"/>
        <end position="93"/>
    </location>
</feature>
<evidence type="ECO:0000256" key="2">
    <source>
        <dbReference type="ARBA" id="ARBA00022448"/>
    </source>
</evidence>
<dbReference type="Gene3D" id="6.10.140.2100">
    <property type="match status" value="1"/>
</dbReference>
<sequence length="93" mass="10738">MKSSEELKKHGTTVLTALGRILKLKNNHEPELKPLAESHATKHKIPVKFLEVWELERVPWVRGDWGPIVLGTMQTQRESLQCKWTRQTKDGRG</sequence>
<evidence type="ECO:0000256" key="3">
    <source>
        <dbReference type="ARBA" id="ARBA00022490"/>
    </source>
</evidence>
<dbReference type="GO" id="GO:0005344">
    <property type="term" value="F:oxygen carrier activity"/>
    <property type="evidence" value="ECO:0007669"/>
    <property type="project" value="UniProtKB-UniRule"/>
</dbReference>
<dbReference type="GO" id="GO:0070062">
    <property type="term" value="C:extracellular exosome"/>
    <property type="evidence" value="ECO:0007669"/>
    <property type="project" value="TreeGrafter"/>
</dbReference>
<evidence type="ECO:0000256" key="13">
    <source>
        <dbReference type="RuleBase" id="RU000356"/>
    </source>
</evidence>
<dbReference type="InterPro" id="IPR009050">
    <property type="entry name" value="Globin-like_sf"/>
</dbReference>
<name>A0A452GPD4_9SAUR</name>
<evidence type="ECO:0000313" key="17">
    <source>
        <dbReference type="Proteomes" id="UP000291020"/>
    </source>
</evidence>
<comment type="catalytic activity">
    <reaction evidence="11">
        <text>Fe(III)-heme b-[protein] + nitric oxide + H2O = Fe(II)-heme b-[protein] + nitrite + 2 H(+)</text>
        <dbReference type="Rhea" id="RHEA:77711"/>
        <dbReference type="Rhea" id="RHEA-COMP:18975"/>
        <dbReference type="Rhea" id="RHEA-COMP:18976"/>
        <dbReference type="ChEBI" id="CHEBI:15377"/>
        <dbReference type="ChEBI" id="CHEBI:15378"/>
        <dbReference type="ChEBI" id="CHEBI:16301"/>
        <dbReference type="ChEBI" id="CHEBI:16480"/>
        <dbReference type="ChEBI" id="CHEBI:55376"/>
        <dbReference type="ChEBI" id="CHEBI:60344"/>
    </reaction>
    <physiologicalReaction direction="right-to-left" evidence="11">
        <dbReference type="Rhea" id="RHEA:77713"/>
    </physiologicalReaction>
</comment>
<proteinExistence type="inferred from homology"/>
<dbReference type="PANTHER" id="PTHR47132">
    <property type="entry name" value="MYOGLOBIN"/>
    <property type="match status" value="1"/>
</dbReference>
<dbReference type="GO" id="GO:0020037">
    <property type="term" value="F:heme binding"/>
    <property type="evidence" value="ECO:0007669"/>
    <property type="project" value="UniProtKB-UniRule"/>
</dbReference>
<evidence type="ECO:0000313" key="16">
    <source>
        <dbReference type="Ensembl" id="ENSGAGP00000003766.1"/>
    </source>
</evidence>
<evidence type="ECO:0000256" key="12">
    <source>
        <dbReference type="ARBA" id="ARBA00049931"/>
    </source>
</evidence>
<evidence type="ECO:0000256" key="4">
    <source>
        <dbReference type="ARBA" id="ARBA00022617"/>
    </source>
</evidence>
<evidence type="ECO:0000256" key="6">
    <source>
        <dbReference type="ARBA" id="ARBA00022723"/>
    </source>
</evidence>
<evidence type="ECO:0000259" key="15">
    <source>
        <dbReference type="PROSITE" id="PS01033"/>
    </source>
</evidence>
<evidence type="ECO:0000256" key="7">
    <source>
        <dbReference type="ARBA" id="ARBA00023002"/>
    </source>
</evidence>
<reference evidence="17" key="1">
    <citation type="journal article" date="2017" name="PLoS ONE">
        <title>The Agassiz's desert tortoise genome provides a resource for the conservation of a threatened species.</title>
        <authorList>
            <person name="Tollis M."/>
            <person name="DeNardo D.F."/>
            <person name="Cornelius J.A."/>
            <person name="Dolby G.A."/>
            <person name="Edwards T."/>
            <person name="Henen B.T."/>
            <person name="Karl A.E."/>
            <person name="Murphy R.W."/>
            <person name="Kusumi K."/>
        </authorList>
    </citation>
    <scope>NUCLEOTIDE SEQUENCE [LARGE SCALE GENOMIC DNA]</scope>
</reference>
<dbReference type="PANTHER" id="PTHR47132:SF1">
    <property type="entry name" value="MYOGLOBIN"/>
    <property type="match status" value="1"/>
</dbReference>
<evidence type="ECO:0000256" key="1">
    <source>
        <dbReference type="ARBA" id="ARBA00008705"/>
    </source>
</evidence>
<keyword evidence="2 13" id="KW-0813">Transport</keyword>
<protein>
    <recommendedName>
        <fullName evidence="14">Myoglobin</fullName>
    </recommendedName>
</protein>
<dbReference type="InterPro" id="IPR000971">
    <property type="entry name" value="Globin"/>
</dbReference>
<keyword evidence="9 14" id="KW-0514">Muscle protein</keyword>
<evidence type="ECO:0000256" key="11">
    <source>
        <dbReference type="ARBA" id="ARBA00048118"/>
    </source>
</evidence>
<evidence type="ECO:0000256" key="9">
    <source>
        <dbReference type="ARBA" id="ARBA00023179"/>
    </source>
</evidence>
<evidence type="ECO:0000256" key="8">
    <source>
        <dbReference type="ARBA" id="ARBA00023004"/>
    </source>
</evidence>
<dbReference type="GO" id="GO:0016528">
    <property type="term" value="C:sarcoplasm"/>
    <property type="evidence" value="ECO:0007669"/>
    <property type="project" value="UniProtKB-SubCell"/>
</dbReference>
<dbReference type="PRINTS" id="PR00613">
    <property type="entry name" value="MYOGLOBIN"/>
</dbReference>
<dbReference type="GO" id="GO:0046872">
    <property type="term" value="F:metal ion binding"/>
    <property type="evidence" value="ECO:0007669"/>
    <property type="project" value="UniProtKB-KW"/>
</dbReference>
<evidence type="ECO:0000256" key="10">
    <source>
        <dbReference type="ARBA" id="ARBA00044498"/>
    </source>
</evidence>
<keyword evidence="17" id="KW-1185">Reference proteome</keyword>
<reference evidence="16" key="2">
    <citation type="submission" date="2025-08" db="UniProtKB">
        <authorList>
            <consortium name="Ensembl"/>
        </authorList>
    </citation>
    <scope>IDENTIFICATION</scope>
</reference>
<dbReference type="Pfam" id="PF00042">
    <property type="entry name" value="Globin"/>
    <property type="match status" value="1"/>
</dbReference>
<dbReference type="PROSITE" id="PS01033">
    <property type="entry name" value="GLOBIN"/>
    <property type="match status" value="1"/>
</dbReference>
<comment type="subcellular location">
    <subcellularLocation>
        <location evidence="10">Cytoplasm</location>
        <location evidence="10">Sarcoplasm</location>
    </subcellularLocation>
</comment>
<dbReference type="InterPro" id="IPR002335">
    <property type="entry name" value="Myoglobin"/>
</dbReference>
<accession>A0A452GPD4</accession>
<dbReference type="GO" id="GO:0019825">
    <property type="term" value="F:oxygen binding"/>
    <property type="evidence" value="ECO:0007669"/>
    <property type="project" value="UniProtKB-UniRule"/>
</dbReference>
<keyword evidence="7" id="KW-0560">Oxidoreductase</keyword>
<keyword evidence="3" id="KW-0963">Cytoplasm</keyword>
<dbReference type="Ensembl" id="ENSGAGT00000004356.1">
    <property type="protein sequence ID" value="ENSGAGP00000003766.1"/>
    <property type="gene ID" value="ENSGAGG00000003059.1"/>
</dbReference>